<dbReference type="GO" id="GO:0019239">
    <property type="term" value="F:deaminase activity"/>
    <property type="evidence" value="ECO:0007669"/>
    <property type="project" value="TreeGrafter"/>
</dbReference>
<protein>
    <submittedName>
        <fullName evidence="1">Endoribonuclease L-PSP</fullName>
    </submittedName>
</protein>
<dbReference type="AlphaFoldDB" id="A0A0D0IVQ6"/>
<dbReference type="CDD" id="cd00448">
    <property type="entry name" value="YjgF_YER057c_UK114_family"/>
    <property type="match status" value="1"/>
</dbReference>
<dbReference type="EMBL" id="JXSQ01000001">
    <property type="protein sequence ID" value="KIP53673.1"/>
    <property type="molecule type" value="Genomic_DNA"/>
</dbReference>
<accession>A0A0D0IVQ6</accession>
<dbReference type="Gene3D" id="3.30.1330.40">
    <property type="entry name" value="RutC-like"/>
    <property type="match status" value="1"/>
</dbReference>
<keyword evidence="2" id="KW-1185">Reference proteome</keyword>
<dbReference type="Pfam" id="PF01042">
    <property type="entry name" value="Ribonuc_L-PSP"/>
    <property type="match status" value="1"/>
</dbReference>
<evidence type="ECO:0000313" key="2">
    <source>
        <dbReference type="Proteomes" id="UP000032120"/>
    </source>
</evidence>
<dbReference type="Proteomes" id="UP000032120">
    <property type="component" value="Unassembled WGS sequence"/>
</dbReference>
<dbReference type="InterPro" id="IPR035959">
    <property type="entry name" value="RutC-like_sf"/>
</dbReference>
<dbReference type="GO" id="GO:0005829">
    <property type="term" value="C:cytosol"/>
    <property type="evidence" value="ECO:0007669"/>
    <property type="project" value="TreeGrafter"/>
</dbReference>
<dbReference type="InterPro" id="IPR006175">
    <property type="entry name" value="YjgF/YER057c/UK114"/>
</dbReference>
<dbReference type="RefSeq" id="WP_042542409.1">
    <property type="nucleotide sequence ID" value="NZ_JXSQ01000001.1"/>
</dbReference>
<proteinExistence type="predicted"/>
<dbReference type="PANTHER" id="PTHR11803:SF39">
    <property type="entry name" value="2-IMINOBUTANOATE_2-IMINOPROPANOATE DEAMINASE"/>
    <property type="match status" value="1"/>
</dbReference>
<gene>
    <name evidence="1" type="ORF">SD72_00090</name>
</gene>
<evidence type="ECO:0000313" key="1">
    <source>
        <dbReference type="EMBL" id="KIP53673.1"/>
    </source>
</evidence>
<dbReference type="PANTHER" id="PTHR11803">
    <property type="entry name" value="2-IMINOBUTANOATE/2-IMINOPROPANOATE DEAMINASE RIDA"/>
    <property type="match status" value="1"/>
</dbReference>
<sequence length="128" mass="13627">MERIEINTTAAPAVGPQFALSQGVRIGNMLQTSGQVAQDPQTGQLVAGGFAEQMQQTLRNVVAVLEAGGATLNDVLMMRVYVTDTAHLPEMNRVYSAFVGDVKPPRTTICVGLPGDFLVEIEALAVLK</sequence>
<reference evidence="1 2" key="1">
    <citation type="submission" date="2015-01" db="EMBL/GenBank/DDBJ databases">
        <title>Draft genome sequence of Leucobacter komagatae strain VKM ST2845.</title>
        <authorList>
            <person name="Karlyshev A.V."/>
            <person name="Kudryashova E.B."/>
        </authorList>
    </citation>
    <scope>NUCLEOTIDE SEQUENCE [LARGE SCALE GENOMIC DNA]</scope>
    <source>
        <strain evidence="1 2">VKM ST2845</strain>
    </source>
</reference>
<comment type="caution">
    <text evidence="1">The sequence shown here is derived from an EMBL/GenBank/DDBJ whole genome shotgun (WGS) entry which is preliminary data.</text>
</comment>
<dbReference type="OrthoDB" id="9815126at2"/>
<name>A0A0D0IVQ6_9MICO</name>
<dbReference type="SUPFAM" id="SSF55298">
    <property type="entry name" value="YjgF-like"/>
    <property type="match status" value="1"/>
</dbReference>
<organism evidence="1 2">
    <name type="scientific">Leucobacter komagatae</name>
    <dbReference type="NCBI Taxonomy" id="55969"/>
    <lineage>
        <taxon>Bacteria</taxon>
        <taxon>Bacillati</taxon>
        <taxon>Actinomycetota</taxon>
        <taxon>Actinomycetes</taxon>
        <taxon>Micrococcales</taxon>
        <taxon>Microbacteriaceae</taxon>
        <taxon>Leucobacter</taxon>
    </lineage>
</organism>